<dbReference type="CTD" id="20321156"/>
<evidence type="ECO:0000256" key="2">
    <source>
        <dbReference type="ARBA" id="ARBA00022801"/>
    </source>
</evidence>
<dbReference type="AlphaFoldDB" id="A0A074ZEG9"/>
<name>A0A074ZEG9_OPIVI</name>
<keyword evidence="7" id="KW-1185">Reference proteome</keyword>
<feature type="compositionally biased region" description="Polar residues" evidence="4">
    <location>
        <begin position="1"/>
        <end position="10"/>
    </location>
</feature>
<dbReference type="PANTHER" id="PTHR11079">
    <property type="entry name" value="CYTOSINE DEAMINASE FAMILY MEMBER"/>
    <property type="match status" value="1"/>
</dbReference>
<dbReference type="EMBL" id="KL596772">
    <property type="protein sequence ID" value="KER25573.1"/>
    <property type="molecule type" value="Genomic_DNA"/>
</dbReference>
<evidence type="ECO:0000313" key="7">
    <source>
        <dbReference type="Proteomes" id="UP000054324"/>
    </source>
</evidence>
<dbReference type="InterPro" id="IPR016192">
    <property type="entry name" value="APOBEC/CMP_deaminase_Zn-bd"/>
</dbReference>
<gene>
    <name evidence="6" type="ORF">T265_06977</name>
</gene>
<dbReference type="Gene3D" id="3.40.140.10">
    <property type="entry name" value="Cytidine Deaminase, domain 2"/>
    <property type="match status" value="1"/>
</dbReference>
<feature type="compositionally biased region" description="Acidic residues" evidence="4">
    <location>
        <begin position="16"/>
        <end position="27"/>
    </location>
</feature>
<dbReference type="GO" id="GO:0005737">
    <property type="term" value="C:cytoplasm"/>
    <property type="evidence" value="ECO:0007669"/>
    <property type="project" value="TreeGrafter"/>
</dbReference>
<dbReference type="OrthoDB" id="408702at2759"/>
<dbReference type="RefSeq" id="XP_009170658.1">
    <property type="nucleotide sequence ID" value="XM_009172394.1"/>
</dbReference>
<keyword evidence="3" id="KW-0862">Zinc</keyword>
<dbReference type="Proteomes" id="UP000054324">
    <property type="component" value="Unassembled WGS sequence"/>
</dbReference>
<dbReference type="InterPro" id="IPR002125">
    <property type="entry name" value="CMP_dCMP_dom"/>
</dbReference>
<sequence>MKIPQTPNNQELKDDGNDDSDDNDGEKENELNSVIFLTMEVAFELAMEALDAGEVPVGCVFIRDGTIIAKGRNEVNATKCAIEHAEMVAIRRLEQWCIQHQLSLADTLRDSELYVTVEPCIMCASALRFCLPAHPKRIIYGAKNERFGGCGSVFSIHDSDSATTPPLICVSGIQEDRAVSLLKQFYTQENPNAPPELRKSKPCLKNTGSIKVKYRGSAITEVEIAQWLRRELTDRKVPTGAQPPHLECSCLGLGSLVVSRPLYLLHVAWYLGTEMVLQLDSIAARKLIASFVLHHTRQQHLLVRQTPRDEFSNRLRLSGDAGATEYAGFGTVQCYQALTWYLRLCAVRL</sequence>
<accession>A0A074ZEG9</accession>
<feature type="region of interest" description="Disordered" evidence="4">
    <location>
        <begin position="1"/>
        <end position="27"/>
    </location>
</feature>
<evidence type="ECO:0000256" key="4">
    <source>
        <dbReference type="SAM" id="MobiDB-lite"/>
    </source>
</evidence>
<dbReference type="PROSITE" id="PS00903">
    <property type="entry name" value="CYT_DCMP_DEAMINASES_1"/>
    <property type="match status" value="1"/>
</dbReference>
<dbReference type="CDD" id="cd01285">
    <property type="entry name" value="nucleoside_deaminase"/>
    <property type="match status" value="1"/>
</dbReference>
<dbReference type="Pfam" id="PF00383">
    <property type="entry name" value="dCMP_cyt_deam_1"/>
    <property type="match status" value="1"/>
</dbReference>
<evidence type="ECO:0000259" key="5">
    <source>
        <dbReference type="PROSITE" id="PS51747"/>
    </source>
</evidence>
<dbReference type="GeneID" id="20321156"/>
<dbReference type="SUPFAM" id="SSF53927">
    <property type="entry name" value="Cytidine deaminase-like"/>
    <property type="match status" value="1"/>
</dbReference>
<evidence type="ECO:0000256" key="3">
    <source>
        <dbReference type="ARBA" id="ARBA00022833"/>
    </source>
</evidence>
<dbReference type="KEGG" id="ovi:T265_06977"/>
<dbReference type="PANTHER" id="PTHR11079:SF149">
    <property type="entry name" value="TRNA-SPECIFIC ADENOSINE DEAMINASE 2"/>
    <property type="match status" value="1"/>
</dbReference>
<dbReference type="GO" id="GO:0052717">
    <property type="term" value="F:tRNA-specific adenosine-34 deaminase activity"/>
    <property type="evidence" value="ECO:0007669"/>
    <property type="project" value="UniProtKB-EC"/>
</dbReference>
<evidence type="ECO:0000256" key="1">
    <source>
        <dbReference type="ARBA" id="ARBA00022723"/>
    </source>
</evidence>
<keyword evidence="1" id="KW-0479">Metal-binding</keyword>
<evidence type="ECO:0000313" key="6">
    <source>
        <dbReference type="EMBL" id="KER25573.1"/>
    </source>
</evidence>
<dbReference type="STRING" id="6198.A0A074ZEG9"/>
<organism evidence="6 7">
    <name type="scientific">Opisthorchis viverrini</name>
    <name type="common">Southeast Asian liver fluke</name>
    <dbReference type="NCBI Taxonomy" id="6198"/>
    <lineage>
        <taxon>Eukaryota</taxon>
        <taxon>Metazoa</taxon>
        <taxon>Spiralia</taxon>
        <taxon>Lophotrochozoa</taxon>
        <taxon>Platyhelminthes</taxon>
        <taxon>Trematoda</taxon>
        <taxon>Digenea</taxon>
        <taxon>Opisthorchiida</taxon>
        <taxon>Opisthorchiata</taxon>
        <taxon>Opisthorchiidae</taxon>
        <taxon>Opisthorchis</taxon>
    </lineage>
</organism>
<proteinExistence type="predicted"/>
<reference evidence="6 7" key="1">
    <citation type="submission" date="2013-11" db="EMBL/GenBank/DDBJ databases">
        <title>Opisthorchis viverrini - life in the bile duct.</title>
        <authorList>
            <person name="Young N.D."/>
            <person name="Nagarajan N."/>
            <person name="Lin S.J."/>
            <person name="Korhonen P.K."/>
            <person name="Jex A.R."/>
            <person name="Hall R.S."/>
            <person name="Safavi-Hemami H."/>
            <person name="Kaewkong W."/>
            <person name="Bertrand D."/>
            <person name="Gao S."/>
            <person name="Seet Q."/>
            <person name="Wongkham S."/>
            <person name="Teh B.T."/>
            <person name="Wongkham C."/>
            <person name="Intapan P.M."/>
            <person name="Maleewong W."/>
            <person name="Yang X."/>
            <person name="Hu M."/>
            <person name="Wang Z."/>
            <person name="Hofmann A."/>
            <person name="Sternberg P.W."/>
            <person name="Tan P."/>
            <person name="Wang J."/>
            <person name="Gasser R.B."/>
        </authorList>
    </citation>
    <scope>NUCLEOTIDE SEQUENCE [LARGE SCALE GENOMIC DNA]</scope>
</reference>
<dbReference type="GO" id="GO:0005634">
    <property type="term" value="C:nucleus"/>
    <property type="evidence" value="ECO:0007669"/>
    <property type="project" value="TreeGrafter"/>
</dbReference>
<dbReference type="PROSITE" id="PS51747">
    <property type="entry name" value="CYT_DCMP_DEAMINASES_2"/>
    <property type="match status" value="1"/>
</dbReference>
<dbReference type="GO" id="GO:0008270">
    <property type="term" value="F:zinc ion binding"/>
    <property type="evidence" value="ECO:0007669"/>
    <property type="project" value="InterPro"/>
</dbReference>
<dbReference type="GO" id="GO:0002100">
    <property type="term" value="P:tRNA wobble adenosine to inosine editing"/>
    <property type="evidence" value="ECO:0007669"/>
    <property type="project" value="InterPro"/>
</dbReference>
<feature type="domain" description="CMP/dCMP-type deaminase" evidence="5">
    <location>
        <begin position="33"/>
        <end position="152"/>
    </location>
</feature>
<dbReference type="InterPro" id="IPR016193">
    <property type="entry name" value="Cytidine_deaminase-like"/>
</dbReference>
<keyword evidence="2" id="KW-0378">Hydrolase</keyword>
<protein>
    <recommendedName>
        <fullName evidence="5">CMP/dCMP-type deaminase domain-containing protein</fullName>
    </recommendedName>
</protein>